<dbReference type="PANTHER" id="PTHR42877">
    <property type="entry name" value="L-ORNITHINE N(5)-MONOOXYGENASE-RELATED"/>
    <property type="match status" value="1"/>
</dbReference>
<keyword evidence="2" id="KW-0285">Flavoprotein</keyword>
<evidence type="ECO:0000256" key="4">
    <source>
        <dbReference type="ARBA" id="ARBA00023002"/>
    </source>
</evidence>
<dbReference type="PANTHER" id="PTHR42877:SF11">
    <property type="entry name" value="MONOOXYGENASE, PUTATIVE (AFU_ORTHOLOGUE AFUA_6G13790)-RELATED"/>
    <property type="match status" value="1"/>
</dbReference>
<reference evidence="5 6" key="1">
    <citation type="journal article" date="2009" name="PLoS Genet.">
        <title>The genome of Nectria haematococca: contribution of supernumerary chromosomes to gene expansion.</title>
        <authorList>
            <person name="Coleman J.J."/>
            <person name="Rounsley S.D."/>
            <person name="Rodriguez-Carres M."/>
            <person name="Kuo A."/>
            <person name="Wasmann C.C."/>
            <person name="Grimwood J."/>
            <person name="Schmutz J."/>
            <person name="Taga M."/>
            <person name="White G.J."/>
            <person name="Zhou S."/>
            <person name="Schwartz D.C."/>
            <person name="Freitag M."/>
            <person name="Ma L.J."/>
            <person name="Danchin E.G."/>
            <person name="Henrissat B."/>
            <person name="Coutinho P.M."/>
            <person name="Nelson D.R."/>
            <person name="Straney D."/>
            <person name="Napoli C.A."/>
            <person name="Barker B.M."/>
            <person name="Gribskov M."/>
            <person name="Rep M."/>
            <person name="Kroken S."/>
            <person name="Molnar I."/>
            <person name="Rensing C."/>
            <person name="Kennell J.C."/>
            <person name="Zamora J."/>
            <person name="Farman M.L."/>
            <person name="Selker E.U."/>
            <person name="Salamov A."/>
            <person name="Shapiro H."/>
            <person name="Pangilinan J."/>
            <person name="Lindquist E."/>
            <person name="Lamers C."/>
            <person name="Grigoriev I.V."/>
            <person name="Geiser D.M."/>
            <person name="Covert S.F."/>
            <person name="Temporini E."/>
            <person name="Vanetten H.D."/>
        </authorList>
    </citation>
    <scope>NUCLEOTIDE SEQUENCE [LARGE SCALE GENOMIC DNA]</scope>
    <source>
        <strain evidence="6">ATCC MYA-4622 / CBS 123669 / FGSC 9596 / NRRL 45880 / 77-13-4</strain>
    </source>
</reference>
<dbReference type="EMBL" id="GG698919">
    <property type="protein sequence ID" value="EEU37974.1"/>
    <property type="molecule type" value="Genomic_DNA"/>
</dbReference>
<dbReference type="AlphaFoldDB" id="C7ZCT0"/>
<dbReference type="GO" id="GO:0050661">
    <property type="term" value="F:NADP binding"/>
    <property type="evidence" value="ECO:0007669"/>
    <property type="project" value="InterPro"/>
</dbReference>
<protein>
    <recommendedName>
        <fullName evidence="7">FAD/NAD(P)-binding domain-containing protein</fullName>
    </recommendedName>
</protein>
<dbReference type="Gene3D" id="3.50.50.60">
    <property type="entry name" value="FAD/NAD(P)-binding domain"/>
    <property type="match status" value="2"/>
</dbReference>
<dbReference type="KEGG" id="nhe:NECHADRAFT_84328"/>
<dbReference type="InParanoid" id="C7ZCT0"/>
<dbReference type="OMA" id="WDNTYDW"/>
<dbReference type="GO" id="GO:0004499">
    <property type="term" value="F:N,N-dimethylaniline monooxygenase activity"/>
    <property type="evidence" value="ECO:0007669"/>
    <property type="project" value="InterPro"/>
</dbReference>
<dbReference type="Pfam" id="PF00743">
    <property type="entry name" value="FMO-like"/>
    <property type="match status" value="1"/>
</dbReference>
<evidence type="ECO:0000256" key="3">
    <source>
        <dbReference type="ARBA" id="ARBA00022827"/>
    </source>
</evidence>
<keyword evidence="6" id="KW-1185">Reference proteome</keyword>
<dbReference type="OrthoDB" id="74360at2759"/>
<evidence type="ECO:0000256" key="2">
    <source>
        <dbReference type="ARBA" id="ARBA00022630"/>
    </source>
</evidence>
<accession>C7ZCT0</accession>
<dbReference type="SUPFAM" id="SSF51905">
    <property type="entry name" value="FAD/NAD(P)-binding domain"/>
    <property type="match status" value="2"/>
</dbReference>
<organism evidence="5 6">
    <name type="scientific">Fusarium vanettenii (strain ATCC MYA-4622 / CBS 123669 / FGSC 9596 / NRRL 45880 / 77-13-4)</name>
    <name type="common">Fusarium solani subsp. pisi</name>
    <dbReference type="NCBI Taxonomy" id="660122"/>
    <lineage>
        <taxon>Eukaryota</taxon>
        <taxon>Fungi</taxon>
        <taxon>Dikarya</taxon>
        <taxon>Ascomycota</taxon>
        <taxon>Pezizomycotina</taxon>
        <taxon>Sordariomycetes</taxon>
        <taxon>Hypocreomycetidae</taxon>
        <taxon>Hypocreales</taxon>
        <taxon>Nectriaceae</taxon>
        <taxon>Fusarium</taxon>
        <taxon>Fusarium solani species complex</taxon>
        <taxon>Fusarium vanettenii</taxon>
    </lineage>
</organism>
<comment type="similarity">
    <text evidence="1">Belongs to the FAD-binding monooxygenase family.</text>
</comment>
<dbReference type="Proteomes" id="UP000005206">
    <property type="component" value="Chromosome 9"/>
</dbReference>
<evidence type="ECO:0000313" key="6">
    <source>
        <dbReference type="Proteomes" id="UP000005206"/>
    </source>
</evidence>
<dbReference type="GO" id="GO:0050660">
    <property type="term" value="F:flavin adenine dinucleotide binding"/>
    <property type="evidence" value="ECO:0007669"/>
    <property type="project" value="InterPro"/>
</dbReference>
<keyword evidence="3" id="KW-0274">FAD</keyword>
<dbReference type="eggNOG" id="KOG1399">
    <property type="taxonomic scope" value="Eukaryota"/>
</dbReference>
<gene>
    <name evidence="5" type="ORF">NECHADRAFT_84328</name>
</gene>
<dbReference type="HOGENOM" id="CLU_006937_6_2_1"/>
<evidence type="ECO:0000256" key="1">
    <source>
        <dbReference type="ARBA" id="ARBA00010139"/>
    </source>
</evidence>
<dbReference type="InterPro" id="IPR020946">
    <property type="entry name" value="Flavin_mOase-like"/>
</dbReference>
<sequence length="553" mass="63310">MTITPEPLLKQPAFTPTRKMRVVCVGAGFGGLMIAHKVQHELKLEDEIDLTIYDRNADIGGTWYENTYPGAACDIPSHSYIFPFEGNPDWSKFYVDQKEIQAYIKRTAEKYDLGKHVQLNTTIRETVWDEGSAKWRVKLEQAGELKEDEADFLINASGFLNKWKWPDIKGLHDFKGKLLHSARWDNSYEWEGKKVAVIGNGASGIQLVATMQPKVEKLVNYMRQPTWISVNFLGDKTPEGVNFTYSEEQKRTWREDPNTHYLYRKDLEQSLNGFFFAMCLDHPAQVIFQGYCKNRMHASLVNAPDLEKRILPNFKAGCRRITPGDGYLEALQEPNCRDCWDPIERITEKGIKTDAGEEEFDLIVCATGFDSSWLPQWKLVGRDGATLEEMWKDDPEAFFATQVQNLPNYGMINGPNPAVSHGSVLQQMSWAGDYLLRWIMRMNRHDIKTLAVKKEAVEDYNQYAQEFLKLTVWSGECRTLYKNGRSVGKVTGLYPGSLVHYQRALEEVGGEHFDITWRSRNRFRCLGNGTVETDKNGAGDLAPYFSKYSPVLN</sequence>
<proteinExistence type="inferred from homology"/>
<dbReference type="InterPro" id="IPR036188">
    <property type="entry name" value="FAD/NAD-bd_sf"/>
</dbReference>
<name>C7ZCT0_FUSV7</name>
<evidence type="ECO:0000313" key="5">
    <source>
        <dbReference type="EMBL" id="EEU37974.1"/>
    </source>
</evidence>
<dbReference type="RefSeq" id="XP_003043687.1">
    <property type="nucleotide sequence ID" value="XM_003043641.1"/>
</dbReference>
<dbReference type="VEuPathDB" id="FungiDB:NECHADRAFT_84328"/>
<keyword evidence="4" id="KW-0560">Oxidoreductase</keyword>
<dbReference type="InterPro" id="IPR051209">
    <property type="entry name" value="FAD-bind_Monooxygenase_sf"/>
</dbReference>
<evidence type="ECO:0008006" key="7">
    <source>
        <dbReference type="Google" id="ProtNLM"/>
    </source>
</evidence>
<dbReference type="GeneID" id="9670172"/>